<dbReference type="GO" id="GO:0160104">
    <property type="term" value="F:tRNA (guanine(26)-N2)-dimethyltransferase activity"/>
    <property type="evidence" value="ECO:0007669"/>
    <property type="project" value="UniProtKB-EC"/>
</dbReference>
<dbReference type="InterPro" id="IPR002905">
    <property type="entry name" value="Trm1"/>
</dbReference>
<keyword evidence="1 10" id="KW-0820">tRNA-binding</keyword>
<organism evidence="12 13">
    <name type="scientific">Varroa destructor</name>
    <name type="common">Honeybee mite</name>
    <dbReference type="NCBI Taxonomy" id="109461"/>
    <lineage>
        <taxon>Eukaryota</taxon>
        <taxon>Metazoa</taxon>
        <taxon>Ecdysozoa</taxon>
        <taxon>Arthropoda</taxon>
        <taxon>Chelicerata</taxon>
        <taxon>Arachnida</taxon>
        <taxon>Acari</taxon>
        <taxon>Parasitiformes</taxon>
        <taxon>Mesostigmata</taxon>
        <taxon>Gamasina</taxon>
        <taxon>Dermanyssoidea</taxon>
        <taxon>Varroidae</taxon>
        <taxon>Varroa</taxon>
    </lineage>
</organism>
<feature type="compositionally biased region" description="Basic and acidic residues" evidence="11">
    <location>
        <begin position="663"/>
        <end position="673"/>
    </location>
</feature>
<feature type="compositionally biased region" description="Polar residues" evidence="11">
    <location>
        <begin position="674"/>
        <end position="688"/>
    </location>
</feature>
<keyword evidence="3 10" id="KW-0808">Transferase</keyword>
<dbReference type="RefSeq" id="XP_022661161.1">
    <property type="nucleotide sequence ID" value="XM_022805426.1"/>
</dbReference>
<evidence type="ECO:0000256" key="10">
    <source>
        <dbReference type="PROSITE-ProRule" id="PRU00958"/>
    </source>
</evidence>
<evidence type="ECO:0000256" key="9">
    <source>
        <dbReference type="ARBA" id="ARBA00074266"/>
    </source>
</evidence>
<dbReference type="PANTHER" id="PTHR10631">
    <property type="entry name" value="N 2 ,N 2 -DIMETHYLGUANOSINE TRNA METHYLTRANSFERASE"/>
    <property type="match status" value="1"/>
</dbReference>
<protein>
    <recommendedName>
        <fullName evidence="9">tRNA (guanine(26)-N(2))-dimethyltransferase</fullName>
        <ecNumber evidence="7">2.1.1.216</ecNumber>
    </recommendedName>
</protein>
<evidence type="ECO:0000256" key="3">
    <source>
        <dbReference type="ARBA" id="ARBA00022679"/>
    </source>
</evidence>
<sequence length="714" mass="80417">MVLTDRFPCRHVKFLCSKLLSKRGCTLAQLNGNYQVFDYYCRNFVTWARTGDRPKIRLTLSSYILARNTVTKSNVMARGKLRVIELSAGVEGLELTEGAAKVHLKKDQGVFYNPVQCFNRDISTAVINEYLRERKEFIIQNKKSWEQRATILEALAASGLRSIRYALELDDEFIKEIVANDISKNAIESIRMNAQLNGLGNKIRPNMGDAVLYMYQCKSEGRYFDVVDLDPYGCAAKFLDPAVQAVQNGGLLCVTATDMAILCGNTPETCRAKYGSVSLRGKFCHEMALRILLCSIESAANRHGRFITPLVSISVDFYIRVFVKVEASAQKVKLSTSKLAIVYCCNGCENFHFQPMGTQVTVEQKTHFKNSRGPPVGPICDNCGGTFTMGGPIWTNPIHSRDFVLRLQQSLRSYTQLEVTDLPDFEAQRRSLESREQASEIDKLSVVTAENSNNNNNNSNISNNQDDCNRGVQKIGRTTVERGRFQTLRRMQGIVNVISEELLDVPLHYTQEKLSQVLRSDTVPMIKLRSAIMNAGYRVSSSHTNRTSVKTDAPSYVIWDIMRHWVKSRKIVKSAELATRQIILSHSIKTSVNFNERQDAIAPSMKDKSLRYQNNPERNWGPKARATATDEIEEKRKRLQGKKKRHRTNANNSDANQQNNVNEPREDKNDKESQGSSSVEPSGHSEVSTDLDAQHLTEPTAKKIKPESTTHAPA</sequence>
<dbReference type="FunFam" id="3.30.56.70:FF:000001">
    <property type="entry name" value="tRNA (guanine(26)-N(2))-dimethyltransferase"/>
    <property type="match status" value="1"/>
</dbReference>
<evidence type="ECO:0000256" key="2">
    <source>
        <dbReference type="ARBA" id="ARBA00022603"/>
    </source>
</evidence>
<evidence type="ECO:0000256" key="11">
    <source>
        <dbReference type="SAM" id="MobiDB-lite"/>
    </source>
</evidence>
<dbReference type="FunCoup" id="A0A7M7MGX4">
    <property type="interactions" value="2152"/>
</dbReference>
<keyword evidence="6 10" id="KW-0694">RNA-binding</keyword>
<feature type="compositionally biased region" description="Low complexity" evidence="11">
    <location>
        <begin position="451"/>
        <end position="464"/>
    </location>
</feature>
<dbReference type="Pfam" id="PF02005">
    <property type="entry name" value="TRM"/>
    <property type="match status" value="2"/>
</dbReference>
<evidence type="ECO:0000256" key="1">
    <source>
        <dbReference type="ARBA" id="ARBA00022555"/>
    </source>
</evidence>
<feature type="compositionally biased region" description="Basic residues" evidence="11">
    <location>
        <begin position="637"/>
        <end position="648"/>
    </location>
</feature>
<evidence type="ECO:0000256" key="7">
    <source>
        <dbReference type="ARBA" id="ARBA00039099"/>
    </source>
</evidence>
<evidence type="ECO:0000313" key="12">
    <source>
        <dbReference type="EnsemblMetazoa" id="XP_022661161"/>
    </source>
</evidence>
<dbReference type="GO" id="GO:0002940">
    <property type="term" value="P:tRNA N2-guanine methylation"/>
    <property type="evidence" value="ECO:0007669"/>
    <property type="project" value="TreeGrafter"/>
</dbReference>
<dbReference type="EnsemblMetazoa" id="XM_022805427">
    <property type="protein sequence ID" value="XP_022661162"/>
    <property type="gene ID" value="LOC111250338"/>
</dbReference>
<dbReference type="InterPro" id="IPR042296">
    <property type="entry name" value="tRNA_met_Trm1_C"/>
</dbReference>
<feature type="compositionally biased region" description="Low complexity" evidence="11">
    <location>
        <begin position="649"/>
        <end position="662"/>
    </location>
</feature>
<evidence type="ECO:0000313" key="13">
    <source>
        <dbReference type="Proteomes" id="UP000594260"/>
    </source>
</evidence>
<dbReference type="Proteomes" id="UP000594260">
    <property type="component" value="Unplaced"/>
</dbReference>
<dbReference type="Gene3D" id="3.30.56.70">
    <property type="entry name" value="N2,N2-dimethylguanosine tRNA methyltransferase, C-terminal domain"/>
    <property type="match status" value="1"/>
</dbReference>
<dbReference type="CTD" id="170650"/>
<dbReference type="EC" id="2.1.1.216" evidence="7"/>
<dbReference type="CDD" id="cd02440">
    <property type="entry name" value="AdoMet_MTases"/>
    <property type="match status" value="1"/>
</dbReference>
<evidence type="ECO:0000256" key="4">
    <source>
        <dbReference type="ARBA" id="ARBA00022691"/>
    </source>
</evidence>
<evidence type="ECO:0000256" key="8">
    <source>
        <dbReference type="ARBA" id="ARBA00051897"/>
    </source>
</evidence>
<dbReference type="RefSeq" id="XP_022661162.1">
    <property type="nucleotide sequence ID" value="XM_022805427.1"/>
</dbReference>
<keyword evidence="5 10" id="KW-0819">tRNA processing</keyword>
<reference evidence="12" key="1">
    <citation type="submission" date="2021-01" db="UniProtKB">
        <authorList>
            <consortium name="EnsemblMetazoa"/>
        </authorList>
    </citation>
    <scope>IDENTIFICATION</scope>
</reference>
<dbReference type="GeneID" id="111250338"/>
<keyword evidence="4 10" id="KW-0949">S-adenosyl-L-methionine</keyword>
<feature type="compositionally biased region" description="Basic and acidic residues" evidence="11">
    <location>
        <begin position="692"/>
        <end position="708"/>
    </location>
</feature>
<dbReference type="InterPro" id="IPR029063">
    <property type="entry name" value="SAM-dependent_MTases_sf"/>
</dbReference>
<name>A0A7M7MGX4_VARDE</name>
<proteinExistence type="inferred from homology"/>
<dbReference type="PANTHER" id="PTHR10631:SF3">
    <property type="entry name" value="TRNA (GUANINE(26)-N(2))-DIMETHYLTRANSFERASE"/>
    <property type="match status" value="1"/>
</dbReference>
<dbReference type="EnsemblMetazoa" id="XM_022805426">
    <property type="protein sequence ID" value="XP_022661161"/>
    <property type="gene ID" value="LOC111250338"/>
</dbReference>
<dbReference type="AlphaFoldDB" id="A0A7M7MGX4"/>
<dbReference type="PROSITE" id="PS51626">
    <property type="entry name" value="SAM_MT_TRM1"/>
    <property type="match status" value="1"/>
</dbReference>
<dbReference type="InParanoid" id="A0A7M7MGX4"/>
<dbReference type="FunFam" id="3.40.50.150:FF:000051">
    <property type="entry name" value="tRNA (guanine(26)-N(2))-dimethyltransferase"/>
    <property type="match status" value="1"/>
</dbReference>
<dbReference type="GO" id="GO:0005634">
    <property type="term" value="C:nucleus"/>
    <property type="evidence" value="ECO:0007669"/>
    <property type="project" value="TreeGrafter"/>
</dbReference>
<comment type="catalytic activity">
    <reaction evidence="8">
        <text>guanosine(26) in tRNA + 2 S-adenosyl-L-methionine = N(2)-dimethylguanosine(26) in tRNA + 2 S-adenosyl-L-homocysteine + 2 H(+)</text>
        <dbReference type="Rhea" id="RHEA:43140"/>
        <dbReference type="Rhea" id="RHEA-COMP:10359"/>
        <dbReference type="Rhea" id="RHEA-COMP:10360"/>
        <dbReference type="ChEBI" id="CHEBI:15378"/>
        <dbReference type="ChEBI" id="CHEBI:57856"/>
        <dbReference type="ChEBI" id="CHEBI:59789"/>
        <dbReference type="ChEBI" id="CHEBI:74269"/>
        <dbReference type="ChEBI" id="CHEBI:74513"/>
        <dbReference type="EC" id="2.1.1.216"/>
    </reaction>
</comment>
<dbReference type="Gene3D" id="3.40.50.150">
    <property type="entry name" value="Vaccinia Virus protein VP39"/>
    <property type="match status" value="1"/>
</dbReference>
<feature type="region of interest" description="Disordered" evidence="11">
    <location>
        <begin position="605"/>
        <end position="714"/>
    </location>
</feature>
<dbReference type="OMA" id="MKCCHEM"/>
<keyword evidence="13" id="KW-1185">Reference proteome</keyword>
<evidence type="ECO:0000256" key="5">
    <source>
        <dbReference type="ARBA" id="ARBA00022694"/>
    </source>
</evidence>
<dbReference type="GO" id="GO:0000049">
    <property type="term" value="F:tRNA binding"/>
    <property type="evidence" value="ECO:0007669"/>
    <property type="project" value="UniProtKB-UniRule"/>
</dbReference>
<accession>A0A7M7MGX4</accession>
<evidence type="ECO:0000256" key="6">
    <source>
        <dbReference type="ARBA" id="ARBA00022884"/>
    </source>
</evidence>
<keyword evidence="2 10" id="KW-0489">Methyltransferase</keyword>
<dbReference type="KEGG" id="vde:111250338"/>
<dbReference type="OrthoDB" id="6349953at2759"/>
<feature type="region of interest" description="Disordered" evidence="11">
    <location>
        <begin position="450"/>
        <end position="470"/>
    </location>
</feature>
<dbReference type="SUPFAM" id="SSF53335">
    <property type="entry name" value="S-adenosyl-L-methionine-dependent methyltransferases"/>
    <property type="match status" value="2"/>
</dbReference>
<comment type="similarity">
    <text evidence="10">Belongs to the class I-like SAM-binding methyltransferase superfamily. Trm1 family.</text>
</comment>